<feature type="transmembrane region" description="Helical" evidence="1">
    <location>
        <begin position="477"/>
        <end position="496"/>
    </location>
</feature>
<feature type="transmembrane region" description="Helical" evidence="1">
    <location>
        <begin position="21"/>
        <end position="54"/>
    </location>
</feature>
<dbReference type="InterPro" id="IPR002823">
    <property type="entry name" value="DUF112_TM"/>
</dbReference>
<name>A0A662ZC49_9GAMM</name>
<feature type="transmembrane region" description="Helical" evidence="1">
    <location>
        <begin position="364"/>
        <end position="387"/>
    </location>
</feature>
<evidence type="ECO:0000313" key="4">
    <source>
        <dbReference type="Proteomes" id="UP000243374"/>
    </source>
</evidence>
<feature type="transmembrane region" description="Helical" evidence="1">
    <location>
        <begin position="199"/>
        <end position="219"/>
    </location>
</feature>
<keyword evidence="4" id="KW-1185">Reference proteome</keyword>
<reference evidence="3 4" key="1">
    <citation type="submission" date="2016-10" db="EMBL/GenBank/DDBJ databases">
        <authorList>
            <person name="Varghese N."/>
            <person name="Submissions S."/>
        </authorList>
    </citation>
    <scope>NUCLEOTIDE SEQUENCE [LARGE SCALE GENOMIC DNA]</scope>
    <source>
        <strain evidence="3 4">22B</strain>
    </source>
</reference>
<feature type="transmembrane region" description="Helical" evidence="1">
    <location>
        <begin position="423"/>
        <end position="439"/>
    </location>
</feature>
<gene>
    <name evidence="3" type="ORF">SAMN04487865_10464</name>
</gene>
<evidence type="ECO:0000313" key="3">
    <source>
        <dbReference type="EMBL" id="SFK26490.1"/>
    </source>
</evidence>
<dbReference type="Pfam" id="PF01970">
    <property type="entry name" value="TctA"/>
    <property type="match status" value="1"/>
</dbReference>
<protein>
    <submittedName>
        <fullName evidence="3">Putative tricarboxylic transport membrane protein</fullName>
    </submittedName>
</protein>
<feature type="transmembrane region" description="Helical" evidence="1">
    <location>
        <begin position="446"/>
        <end position="465"/>
    </location>
</feature>
<feature type="transmembrane region" description="Helical" evidence="1">
    <location>
        <begin position="144"/>
        <end position="161"/>
    </location>
</feature>
<evidence type="ECO:0000256" key="1">
    <source>
        <dbReference type="SAM" id="Phobius"/>
    </source>
</evidence>
<dbReference type="EMBL" id="FOSF01000046">
    <property type="protein sequence ID" value="SFK26490.1"/>
    <property type="molecule type" value="Genomic_DNA"/>
</dbReference>
<sequence>MDLSLWMSSLMALLTPEVIAFNLFGVVVGLIIGALPGLSATMAIAILTPITFWFEPQCGFAMLIGVWNAAIFAGGISAILINTPGTPASIVSTFDGYRMFKQGKGGLALGLNVLYSAFGGILSTIFLIFLSFQIAKFTVTFGPTEYFMLAFFGLIMMISVSENNVIKGMAMGFLGLTISCVGIDPILASKRFTMDTTALVAGVSFLPAMIGMFGIGEILNQIFEFSKKKEAEANAQIELVKKGGNLGRVLPTWTQVKQFFRPTLIAGTESTIIGAIPAAGGDIASIICWGQAKRMSKHPEEYGNGSPEGFAVSCTANNGVLGGALTTMLTLGIPGDAVTAILIGSLMMYGMQPGPKMFTEHADFVMQIMQLMLLSNLVFVVIGLLSAKLSARILNAKPQTIWVSVIALCVVGSYALNNSFSDVLIMAFFGIAGFFFKRGKYPAGPFILGLLLGGMLESNLRRALVMSHGSLMIFLERPVTLVLCVMILLTLFYPLIKKKLKGKRFY</sequence>
<dbReference type="PANTHER" id="PTHR35342:SF5">
    <property type="entry name" value="TRICARBOXYLIC TRANSPORT PROTEIN"/>
    <property type="match status" value="1"/>
</dbReference>
<feature type="transmembrane region" description="Helical" evidence="1">
    <location>
        <begin position="107"/>
        <end position="132"/>
    </location>
</feature>
<feature type="transmembrane region" description="Helical" evidence="1">
    <location>
        <begin position="331"/>
        <end position="352"/>
    </location>
</feature>
<dbReference type="AlphaFoldDB" id="A0A662ZC49"/>
<dbReference type="RefSeq" id="WP_074841202.1">
    <property type="nucleotide sequence ID" value="NZ_CP047056.1"/>
</dbReference>
<feature type="transmembrane region" description="Helical" evidence="1">
    <location>
        <begin position="60"/>
        <end position="81"/>
    </location>
</feature>
<keyword evidence="1" id="KW-0472">Membrane</keyword>
<feature type="domain" description="DUF112" evidence="2">
    <location>
        <begin position="20"/>
        <end position="448"/>
    </location>
</feature>
<feature type="transmembrane region" description="Helical" evidence="1">
    <location>
        <begin position="168"/>
        <end position="187"/>
    </location>
</feature>
<accession>A0A662ZC49</accession>
<keyword evidence="1" id="KW-0812">Transmembrane</keyword>
<organism evidence="3 4">
    <name type="scientific">Succinivibrio dextrinosolvens</name>
    <dbReference type="NCBI Taxonomy" id="83771"/>
    <lineage>
        <taxon>Bacteria</taxon>
        <taxon>Pseudomonadati</taxon>
        <taxon>Pseudomonadota</taxon>
        <taxon>Gammaproteobacteria</taxon>
        <taxon>Aeromonadales</taxon>
        <taxon>Succinivibrionaceae</taxon>
        <taxon>Succinivibrio</taxon>
    </lineage>
</organism>
<evidence type="ECO:0000259" key="2">
    <source>
        <dbReference type="Pfam" id="PF01970"/>
    </source>
</evidence>
<dbReference type="Proteomes" id="UP000243374">
    <property type="component" value="Unassembled WGS sequence"/>
</dbReference>
<keyword evidence="1" id="KW-1133">Transmembrane helix</keyword>
<dbReference type="PANTHER" id="PTHR35342">
    <property type="entry name" value="TRICARBOXYLIC TRANSPORT PROTEIN"/>
    <property type="match status" value="1"/>
</dbReference>
<proteinExistence type="predicted"/>
<feature type="transmembrane region" description="Helical" evidence="1">
    <location>
        <begin position="399"/>
        <end position="417"/>
    </location>
</feature>